<dbReference type="Bgee" id="WBGene00020624">
    <property type="expression patterns" value="Expressed in embryo and 2 other cell types or tissues"/>
</dbReference>
<feature type="domain" description="T20D4.11-like" evidence="2">
    <location>
        <begin position="35"/>
        <end position="136"/>
    </location>
</feature>
<feature type="chain" id="PRO_5004161473" evidence="1">
    <location>
        <begin position="21"/>
        <end position="139"/>
    </location>
</feature>
<dbReference type="PANTHER" id="PTHR21453">
    <property type="entry name" value="DUF19 DOMAIN-CONTAINING PROTEIN-RELATED-RELATED"/>
    <property type="match status" value="1"/>
</dbReference>
<dbReference type="PhylomeDB" id="P91476"/>
<sequence length="139" mass="15756">MKLFLLFITISTVLPSLAEGACVCPATRKVKDSNCTTADGIHAINCFLRLADYVEKMYELDMTDKTEVNEFEKSCTSLTSCLETIQCGLETQSDKKNVKMIKNYCEAVVYDSKDFAECSEKLENENSICYNNWNPKNIF</sequence>
<dbReference type="PANTHER" id="PTHR21453:SF28">
    <property type="entry name" value="DUF19 DOMAIN-CONTAINING PROTEIN-RELATED"/>
    <property type="match status" value="1"/>
</dbReference>
<dbReference type="AGR" id="WB:WBGene00020624"/>
<evidence type="ECO:0000313" key="5">
    <source>
        <dbReference type="WormBase" id="T20D4.19a"/>
    </source>
</evidence>
<dbReference type="HOGENOM" id="CLU_078890_1_0_1"/>
<dbReference type="eggNOG" id="ENOG502THJ5">
    <property type="taxonomic scope" value="Eukaryota"/>
</dbReference>
<evidence type="ECO:0000313" key="3">
    <source>
        <dbReference type="EMBL" id="CCD62945.1"/>
    </source>
</evidence>
<evidence type="ECO:0000313" key="4">
    <source>
        <dbReference type="Proteomes" id="UP000001940"/>
    </source>
</evidence>
<dbReference type="InterPro" id="IPR002542">
    <property type="entry name" value="T20D4.11-like_dom"/>
</dbReference>
<dbReference type="InParanoid" id="P91476"/>
<evidence type="ECO:0000256" key="1">
    <source>
        <dbReference type="SAM" id="SignalP"/>
    </source>
</evidence>
<dbReference type="EMBL" id="BX284605">
    <property type="protein sequence ID" value="CCD62945.1"/>
    <property type="molecule type" value="Genomic_DNA"/>
</dbReference>
<organism evidence="3 4">
    <name type="scientific">Caenorhabditis elegans</name>
    <dbReference type="NCBI Taxonomy" id="6239"/>
    <lineage>
        <taxon>Eukaryota</taxon>
        <taxon>Metazoa</taxon>
        <taxon>Ecdysozoa</taxon>
        <taxon>Nematoda</taxon>
        <taxon>Chromadorea</taxon>
        <taxon>Rhabditida</taxon>
        <taxon>Rhabditina</taxon>
        <taxon>Rhabditomorpha</taxon>
        <taxon>Rhabditoidea</taxon>
        <taxon>Rhabditidae</taxon>
        <taxon>Peloderinae</taxon>
        <taxon>Caenorhabditis</taxon>
    </lineage>
</organism>
<dbReference type="GeneID" id="188654"/>
<dbReference type="Proteomes" id="UP000001940">
    <property type="component" value="Chromosome V"/>
</dbReference>
<dbReference type="ExpressionAtlas" id="P91476">
    <property type="expression patterns" value="differential"/>
</dbReference>
<dbReference type="CTD" id="188654"/>
<dbReference type="PIR" id="T29955">
    <property type="entry name" value="T29955"/>
</dbReference>
<feature type="signal peptide" evidence="1">
    <location>
        <begin position="1"/>
        <end position="20"/>
    </location>
</feature>
<dbReference type="RefSeq" id="NP_503962.1">
    <property type="nucleotide sequence ID" value="NM_071561.1"/>
</dbReference>
<dbReference type="WormBase" id="T20D4.19a">
    <property type="protein sequence ID" value="CE13814"/>
    <property type="gene ID" value="WBGene00020624"/>
</dbReference>
<dbReference type="UCSC" id="T20D4.19">
    <property type="organism name" value="c. elegans"/>
</dbReference>
<keyword evidence="4" id="KW-1185">Reference proteome</keyword>
<dbReference type="PaxDb" id="6239-T20D4.19"/>
<keyword evidence="1" id="KW-0732">Signal</keyword>
<name>P91476_CAEEL</name>
<gene>
    <name evidence="3" type="ORF">CELE_T20D4.19</name>
    <name evidence="3 5" type="ORF">T20D4.19</name>
</gene>
<reference evidence="3 4" key="1">
    <citation type="journal article" date="1998" name="Science">
        <title>Genome sequence of the nematode C. elegans: a platform for investigating biology.</title>
        <authorList>
            <consortium name="The C. elegans sequencing consortium"/>
            <person name="Sulson J.E."/>
            <person name="Waterston R."/>
        </authorList>
    </citation>
    <scope>NUCLEOTIDE SEQUENCE [LARGE SCALE GENOMIC DNA]</scope>
    <source>
        <strain evidence="3 4">Bristol N2</strain>
    </source>
</reference>
<dbReference type="AlphaFoldDB" id="P91476"/>
<proteinExistence type="predicted"/>
<accession>P91476</accession>
<dbReference type="Pfam" id="PF01579">
    <property type="entry name" value="DUF19"/>
    <property type="match status" value="1"/>
</dbReference>
<evidence type="ECO:0000259" key="2">
    <source>
        <dbReference type="Pfam" id="PF01579"/>
    </source>
</evidence>
<protein>
    <submittedName>
        <fullName evidence="3">T20D4.11-like domain-containing protein</fullName>
    </submittedName>
</protein>